<evidence type="ECO:0000313" key="2">
    <source>
        <dbReference type="Proteomes" id="UP001596395"/>
    </source>
</evidence>
<dbReference type="AlphaFoldDB" id="A0ABD5VG79"/>
<organism evidence="1 2">
    <name type="scientific">Halorubellus litoreus</name>
    <dbReference type="NCBI Taxonomy" id="755308"/>
    <lineage>
        <taxon>Archaea</taxon>
        <taxon>Methanobacteriati</taxon>
        <taxon>Methanobacteriota</taxon>
        <taxon>Stenosarchaea group</taxon>
        <taxon>Halobacteria</taxon>
        <taxon>Halobacteriales</taxon>
        <taxon>Halorubellaceae</taxon>
        <taxon>Halorubellus</taxon>
    </lineage>
</organism>
<keyword evidence="2" id="KW-1185">Reference proteome</keyword>
<protein>
    <submittedName>
        <fullName evidence="1">Uncharacterized protein</fullName>
    </submittedName>
</protein>
<dbReference type="EMBL" id="JBHSXN010000002">
    <property type="protein sequence ID" value="MFC6953503.1"/>
    <property type="molecule type" value="Genomic_DNA"/>
</dbReference>
<accession>A0ABD5VG79</accession>
<evidence type="ECO:0000313" key="1">
    <source>
        <dbReference type="EMBL" id="MFC6953503.1"/>
    </source>
</evidence>
<reference evidence="1 2" key="1">
    <citation type="journal article" date="2019" name="Int. J. Syst. Evol. Microbiol.">
        <title>The Global Catalogue of Microorganisms (GCM) 10K type strain sequencing project: providing services to taxonomists for standard genome sequencing and annotation.</title>
        <authorList>
            <consortium name="The Broad Institute Genomics Platform"/>
            <consortium name="The Broad Institute Genome Sequencing Center for Infectious Disease"/>
            <person name="Wu L."/>
            <person name="Ma J."/>
        </authorList>
    </citation>
    <scope>NUCLEOTIDE SEQUENCE [LARGE SCALE GENOMIC DNA]</scope>
    <source>
        <strain evidence="1 2">GX26</strain>
    </source>
</reference>
<proteinExistence type="predicted"/>
<dbReference type="Proteomes" id="UP001596395">
    <property type="component" value="Unassembled WGS sequence"/>
</dbReference>
<name>A0ABD5VG79_9EURY</name>
<dbReference type="SUPFAM" id="SSF46785">
    <property type="entry name" value="Winged helix' DNA-binding domain"/>
    <property type="match status" value="1"/>
</dbReference>
<dbReference type="InterPro" id="IPR036390">
    <property type="entry name" value="WH_DNA-bd_sf"/>
</dbReference>
<gene>
    <name evidence="1" type="ORF">ACFQGB_11575</name>
</gene>
<dbReference type="RefSeq" id="WP_336350461.1">
    <property type="nucleotide sequence ID" value="NZ_JAZAQL010000002.1"/>
</dbReference>
<comment type="caution">
    <text evidence="1">The sequence shown here is derived from an EMBL/GenBank/DDBJ whole genome shotgun (WGS) entry which is preliminary data.</text>
</comment>
<sequence>MAILQYDHVQKLNDHQRVLYDIIAEQSQVSPGELYEEYWKRVEEPKTRRMMRNHHQKMARYNLVRPEGEGRGREHHHVF</sequence>